<dbReference type="EMBL" id="CP111018">
    <property type="protein sequence ID" value="WAR10223.1"/>
    <property type="molecule type" value="Genomic_DNA"/>
</dbReference>
<keyword evidence="2" id="KW-1185">Reference proteome</keyword>
<evidence type="ECO:0000313" key="1">
    <source>
        <dbReference type="EMBL" id="WAR10223.1"/>
    </source>
</evidence>
<gene>
    <name evidence="1" type="ORF">MAR_035299</name>
</gene>
<dbReference type="Proteomes" id="UP001164746">
    <property type="component" value="Chromosome 7"/>
</dbReference>
<protein>
    <submittedName>
        <fullName evidence="1">Uncharacterized protein</fullName>
    </submittedName>
</protein>
<sequence>MCTYEVPYIPHNVNPLSVAVNSSGKKRLILDLSVVNTFLKDERLRSRNSKSALFRERFGSETKYLVYTVLAFGVKSAPRTITKYLPPF</sequence>
<feature type="non-terminal residue" evidence="1">
    <location>
        <position position="1"/>
    </location>
</feature>
<name>A0ABY7ENM5_MYAAR</name>
<reference evidence="1" key="1">
    <citation type="submission" date="2022-11" db="EMBL/GenBank/DDBJ databases">
        <title>Centuries of genome instability and evolution in soft-shell clam transmissible cancer (bioRxiv).</title>
        <authorList>
            <person name="Hart S.F.M."/>
            <person name="Yonemitsu M.A."/>
            <person name="Giersch R.M."/>
            <person name="Beal B.F."/>
            <person name="Arriagada G."/>
            <person name="Davis B.W."/>
            <person name="Ostrander E.A."/>
            <person name="Goff S.P."/>
            <person name="Metzger M.J."/>
        </authorList>
    </citation>
    <scope>NUCLEOTIDE SEQUENCE</scope>
    <source>
        <strain evidence="1">MELC-2E11</strain>
        <tissue evidence="1">Siphon/mantle</tissue>
    </source>
</reference>
<accession>A0ABY7ENM5</accession>
<organism evidence="1 2">
    <name type="scientific">Mya arenaria</name>
    <name type="common">Soft-shell clam</name>
    <dbReference type="NCBI Taxonomy" id="6604"/>
    <lineage>
        <taxon>Eukaryota</taxon>
        <taxon>Metazoa</taxon>
        <taxon>Spiralia</taxon>
        <taxon>Lophotrochozoa</taxon>
        <taxon>Mollusca</taxon>
        <taxon>Bivalvia</taxon>
        <taxon>Autobranchia</taxon>
        <taxon>Heteroconchia</taxon>
        <taxon>Euheterodonta</taxon>
        <taxon>Imparidentia</taxon>
        <taxon>Neoheterodontei</taxon>
        <taxon>Myida</taxon>
        <taxon>Myoidea</taxon>
        <taxon>Myidae</taxon>
        <taxon>Mya</taxon>
    </lineage>
</organism>
<evidence type="ECO:0000313" key="2">
    <source>
        <dbReference type="Proteomes" id="UP001164746"/>
    </source>
</evidence>
<proteinExistence type="predicted"/>